<evidence type="ECO:0000256" key="4">
    <source>
        <dbReference type="ARBA" id="ARBA00022741"/>
    </source>
</evidence>
<dbReference type="Pfam" id="PF00118">
    <property type="entry name" value="Cpn60_TCP1"/>
    <property type="match status" value="1"/>
</dbReference>
<dbReference type="CDD" id="cd17300">
    <property type="entry name" value="PIPKc_PIKfyve"/>
    <property type="match status" value="1"/>
</dbReference>
<keyword evidence="7" id="KW-0862">Zinc</keyword>
<reference evidence="16" key="1">
    <citation type="submission" date="2020-07" db="EMBL/GenBank/DDBJ databases">
        <authorList>
            <person name="Lin J."/>
        </authorList>
    </citation>
    <scope>NUCLEOTIDE SEQUENCE</scope>
</reference>
<dbReference type="InterPro" id="IPR027483">
    <property type="entry name" value="PInositol-4-P-4/5-kinase_C_sf"/>
</dbReference>
<evidence type="ECO:0000256" key="5">
    <source>
        <dbReference type="ARBA" id="ARBA00022771"/>
    </source>
</evidence>
<dbReference type="FunFam" id="3.50.7.10:FF:000007">
    <property type="entry name" value="1-phosphatidylinositol 3-phosphate 5-kinase isoform X1"/>
    <property type="match status" value="1"/>
</dbReference>
<evidence type="ECO:0000256" key="6">
    <source>
        <dbReference type="ARBA" id="ARBA00022777"/>
    </source>
</evidence>
<gene>
    <name evidence="16" type="ORF">CB5_LOCUS9695</name>
</gene>
<dbReference type="SUPFAM" id="SSF52029">
    <property type="entry name" value="GroEL apical domain-like"/>
    <property type="match status" value="1"/>
</dbReference>
<dbReference type="Pfam" id="PF01504">
    <property type="entry name" value="PIP5K"/>
    <property type="match status" value="1"/>
</dbReference>
<evidence type="ECO:0000256" key="10">
    <source>
        <dbReference type="ARBA" id="ARBA00077223"/>
    </source>
</evidence>
<dbReference type="InterPro" id="IPR027484">
    <property type="entry name" value="PInositol-4-P-5-kinase_N"/>
</dbReference>
<dbReference type="SMART" id="SM00064">
    <property type="entry name" value="FYVE"/>
    <property type="match status" value="1"/>
</dbReference>
<name>A0A6V7P711_ANACO</name>
<dbReference type="InterPro" id="IPR027409">
    <property type="entry name" value="GroEL-like_apical_dom_sf"/>
</dbReference>
<dbReference type="InterPro" id="IPR044769">
    <property type="entry name" value="PIKfyve_PIPKc"/>
</dbReference>
<dbReference type="FunFam" id="3.30.810.10:FF:000001">
    <property type="entry name" value="1-phosphatidylinositol 3-phosphate 5-kinase FAB1"/>
    <property type="match status" value="1"/>
</dbReference>
<keyword evidence="5 11" id="KW-0863">Zinc-finger</keyword>
<dbReference type="CDD" id="cd03334">
    <property type="entry name" value="Fab1_TCP"/>
    <property type="match status" value="1"/>
</dbReference>
<dbReference type="InterPro" id="IPR000306">
    <property type="entry name" value="Znf_FYVE"/>
</dbReference>
<dbReference type="SUPFAM" id="SSF57903">
    <property type="entry name" value="FYVE/PHD zinc finger"/>
    <property type="match status" value="1"/>
</dbReference>
<dbReference type="InterPro" id="IPR002423">
    <property type="entry name" value="Cpn60/GroEL/TCP-1"/>
</dbReference>
<dbReference type="PANTHER" id="PTHR45748">
    <property type="entry name" value="1-PHOSPHATIDYLINOSITOL 3-PHOSPHATE 5-KINASE-RELATED"/>
    <property type="match status" value="1"/>
</dbReference>
<evidence type="ECO:0000256" key="1">
    <source>
        <dbReference type="ARBA" id="ARBA00012009"/>
    </source>
</evidence>
<evidence type="ECO:0000256" key="11">
    <source>
        <dbReference type="PROSITE-ProRule" id="PRU00091"/>
    </source>
</evidence>
<protein>
    <recommendedName>
        <fullName evidence="1">1-phosphatidylinositol-3-phosphate 5-kinase</fullName>
        <ecNumber evidence="1">2.7.1.150</ecNumber>
    </recommendedName>
    <alternativeName>
        <fullName evidence="10">Phosphatidylinositol 3-phosphate 5-kinase type III</fullName>
    </alternativeName>
</protein>
<evidence type="ECO:0000259" key="14">
    <source>
        <dbReference type="PROSITE" id="PS50178"/>
    </source>
</evidence>
<evidence type="ECO:0000259" key="15">
    <source>
        <dbReference type="PROSITE" id="PS51455"/>
    </source>
</evidence>
<dbReference type="InterPro" id="IPR011011">
    <property type="entry name" value="Znf_FYVE_PHD"/>
</dbReference>
<dbReference type="Gene3D" id="3.50.7.10">
    <property type="entry name" value="GroEL"/>
    <property type="match status" value="1"/>
</dbReference>
<proteinExistence type="predicted"/>
<evidence type="ECO:0000256" key="8">
    <source>
        <dbReference type="ARBA" id="ARBA00022840"/>
    </source>
</evidence>
<dbReference type="SUPFAM" id="SSF56104">
    <property type="entry name" value="SAICAR synthase-like"/>
    <property type="match status" value="1"/>
</dbReference>
<dbReference type="GO" id="GO:0010008">
    <property type="term" value="C:endosome membrane"/>
    <property type="evidence" value="ECO:0007669"/>
    <property type="project" value="TreeGrafter"/>
</dbReference>
<evidence type="ECO:0000256" key="3">
    <source>
        <dbReference type="ARBA" id="ARBA00022723"/>
    </source>
</evidence>
<keyword evidence="6 12" id="KW-0418">Kinase</keyword>
<keyword evidence="2 12" id="KW-0808">Transferase</keyword>
<feature type="compositionally biased region" description="Low complexity" evidence="13">
    <location>
        <begin position="101"/>
        <end position="110"/>
    </location>
</feature>
<feature type="region of interest" description="Disordered" evidence="13">
    <location>
        <begin position="635"/>
        <end position="655"/>
    </location>
</feature>
<dbReference type="EMBL" id="LR862145">
    <property type="protein sequence ID" value="CAD1826484.1"/>
    <property type="molecule type" value="Genomic_DNA"/>
</dbReference>
<evidence type="ECO:0000313" key="16">
    <source>
        <dbReference type="EMBL" id="CAD1826484.1"/>
    </source>
</evidence>
<keyword evidence="3" id="KW-0479">Metal-binding</keyword>
<dbReference type="GO" id="GO:0000285">
    <property type="term" value="F:1-phosphatidylinositol-3-phosphate 5-kinase activity"/>
    <property type="evidence" value="ECO:0007669"/>
    <property type="project" value="UniProtKB-EC"/>
</dbReference>
<keyword evidence="8 12" id="KW-0067">ATP-binding</keyword>
<accession>A0A6V7P711</accession>
<organism evidence="16">
    <name type="scientific">Ananas comosus var. bracteatus</name>
    <name type="common">red pineapple</name>
    <dbReference type="NCBI Taxonomy" id="296719"/>
    <lineage>
        <taxon>Eukaryota</taxon>
        <taxon>Viridiplantae</taxon>
        <taxon>Streptophyta</taxon>
        <taxon>Embryophyta</taxon>
        <taxon>Tracheophyta</taxon>
        <taxon>Spermatophyta</taxon>
        <taxon>Magnoliopsida</taxon>
        <taxon>Liliopsida</taxon>
        <taxon>Poales</taxon>
        <taxon>Bromeliaceae</taxon>
        <taxon>Bromelioideae</taxon>
        <taxon>Ananas</taxon>
    </lineage>
</organism>
<dbReference type="InterPro" id="IPR017455">
    <property type="entry name" value="Znf_FYVE-rel"/>
</dbReference>
<feature type="domain" description="PIPK" evidence="15">
    <location>
        <begin position="1306"/>
        <end position="1629"/>
    </location>
</feature>
<dbReference type="PROSITE" id="PS51455">
    <property type="entry name" value="PIPK"/>
    <property type="match status" value="1"/>
</dbReference>
<evidence type="ECO:0000256" key="7">
    <source>
        <dbReference type="ARBA" id="ARBA00022833"/>
    </source>
</evidence>
<dbReference type="InterPro" id="IPR013083">
    <property type="entry name" value="Znf_RING/FYVE/PHD"/>
</dbReference>
<dbReference type="GO" id="GO:0005524">
    <property type="term" value="F:ATP binding"/>
    <property type="evidence" value="ECO:0007669"/>
    <property type="project" value="UniProtKB-UniRule"/>
</dbReference>
<dbReference type="SMART" id="SM00330">
    <property type="entry name" value="PIPKc"/>
    <property type="match status" value="1"/>
</dbReference>
<evidence type="ECO:0000256" key="9">
    <source>
        <dbReference type="ARBA" id="ARBA00023464"/>
    </source>
</evidence>
<feature type="region of interest" description="Disordered" evidence="13">
    <location>
        <begin position="79"/>
        <end position="144"/>
    </location>
</feature>
<feature type="compositionally biased region" description="Acidic residues" evidence="13">
    <location>
        <begin position="259"/>
        <end position="276"/>
    </location>
</feature>
<dbReference type="GO" id="GO:0008270">
    <property type="term" value="F:zinc ion binding"/>
    <property type="evidence" value="ECO:0007669"/>
    <property type="project" value="UniProtKB-KW"/>
</dbReference>
<keyword evidence="4 12" id="KW-0547">Nucleotide-binding</keyword>
<dbReference type="EC" id="2.7.1.150" evidence="1"/>
<feature type="domain" description="FYVE-type" evidence="14">
    <location>
        <begin position="18"/>
        <end position="72"/>
    </location>
</feature>
<dbReference type="GO" id="GO:0046854">
    <property type="term" value="P:phosphatidylinositol phosphate biosynthetic process"/>
    <property type="evidence" value="ECO:0007669"/>
    <property type="project" value="TreeGrafter"/>
</dbReference>
<sequence length="1638" mass="185070">MFRRVRSCISLESLMNGSRERVMCHACRASLTVASRVSSCRSCGRVFCWKCMEGGGQEELPGLCSSCFRAVRGSGEPVEKQFDGEESPLVSAKSFPQSPLSRSGSSRIPQSPRPRQFPSPRATCCSSVRREEDGEDEDSGRQCLTPVSSFSRDIWDTDSISMSTGNEMYSVSSSLFDSPYREAELGDITPTSRRTASFGQDSPTYSRKLDVESAELPENTNSSIYDDLSFYRSQESQEAQQPFDFKSDEQIWYPPKPEVEEDDMETGLVDEDDETSEPGKSFRPTSFGDGAHGIKENNNEVHKDVLKNAVQGHFRALVAQLMTEEGVSFRIEDDREKWVQIVSSLAWQAASFVNPDTSKGGSMDPSDYLKVKCILSGSPSDSTLIKGVVCSKNVKHKRMISQHMKPRLLLFGGALEYQRVSNKLASINAVLEQEKEHLAMAVKKIEERRPNVLLVEKSVSSYAQELLSKDISLVLNIKRKLLDRISRCTGAQIASSIDNVPLAKLGQCEMFRVEKVKECSSGKDPGNKSIKTLMFFEGCPMRLGCTVLLRGTSCEELKKIKHVVQLGTFAAYHLSRETSFLADEGATLPKVPSRPLIYDPQMRQGADSFVPRACDPNTHPTIGGKNLDGSCSKPLEGIDPYSNSSSSNKDLLRTGSEEKVHDFSIKQRGSSNFFYSSPLNEPQIDAHTHRVHALERPEQGNNSEIQWHNRSDDEHNRRMELDDQRFSGTIDQRMELDDYQEFPRDYFSTADNHQILVSLSKTNTQKGTVCERWQLIRMRFYGSSDKPLGRFLREDLFDQASCCPSCKEPAVAHVRCYTHQLGSLIIRVRQLPQSEKLPGEHDGRIWMWHRCLKCKLENGVPPTTRRVVMSDAAWGLSFGKFLELSFSNHATANRVASCGHSLQRECLRFYGFGRMVAFFYYSPVDILSVYLPPLLLNFTCQNSQEWMRREAEEISKRLECLHAEVSAVLHRFERNLSTSEDVPLKMGIYRHINELKDMLKMEKNDYDVLLQPLTSENIQPSQVSVEILKLNRLRRDLLFDAYMWDWNLCSIDSHSKGNDYTSKDDSLPIDKKLTQWKFGESRKDASLASLPEENITKSSSLSASLRKSSLSEHQEEVNSQVLECNSSNAVEMDLPIESVESYVGQAGLNNERPHIAEPITVSTSLEKLPSNLSEKIDLAWTGSGRLGMDSPKGSTVDDSVRSLKLIDNPQFSKVISPVRVYSFDSATRLRHRVHAGLSPPLHLSSLKLVDSCGKFLQPNMRRAYSQRAPMGLERLNIPCIQRPVYISSPCHMNSDGARLLLPQISSDENVYVAVYDDEPTSIVSYALASKEYASFLARPPDLSEDQQSQPFRFSFDDEFSDPAEKTKFSVTCYFARQFDILRKRCCPNMMDYIASLSRCRRWGAQGGKSSAYFFKTFDERFIVKQVTKTELDSFEQFASKYFKHLEDSFSSGNPTCLAKVVGVYQVGVKSVKGGREWKIDFIVMENLFFSRKISRVYDLKGSLRSRYNPDTSGDNKVLLDLNLLEALSTKPIFVGSRAKKRLERAVWNDTSFLASIGVMDYSLLVGIDDEKKELVIGIIDYMRQYTWDKQLETWVKAAGILGGPKNTSPTVISPMQYKRRFRKAMSQYFLPVPDECSP</sequence>
<dbReference type="InterPro" id="IPR002498">
    <property type="entry name" value="PInositol-4-P-4/5-kinase_core"/>
</dbReference>
<dbReference type="Gene3D" id="3.30.40.10">
    <property type="entry name" value="Zinc/RING finger domain, C3HC4 (zinc finger)"/>
    <property type="match status" value="1"/>
</dbReference>
<evidence type="ECO:0000256" key="12">
    <source>
        <dbReference type="PROSITE-ProRule" id="PRU00781"/>
    </source>
</evidence>
<comment type="subunit">
    <text evidence="9">Component of the PI(3,5)P2 regulatory complex at least composed of ATG18, SAC/FIG4, FAB1 and VAC14.</text>
</comment>
<evidence type="ECO:0000256" key="2">
    <source>
        <dbReference type="ARBA" id="ARBA00022679"/>
    </source>
</evidence>
<evidence type="ECO:0000256" key="13">
    <source>
        <dbReference type="SAM" id="MobiDB-lite"/>
    </source>
</evidence>
<dbReference type="PROSITE" id="PS50178">
    <property type="entry name" value="ZF_FYVE"/>
    <property type="match status" value="1"/>
</dbReference>
<dbReference type="PANTHER" id="PTHR45748:SF14">
    <property type="entry name" value="1-PHOSPHATIDYLINOSITOL-3-PHOSPHATE 5-KINASE FAB1C-RELATED"/>
    <property type="match status" value="1"/>
</dbReference>
<dbReference type="Gene3D" id="3.30.810.10">
    <property type="entry name" value="2-Layer Sandwich"/>
    <property type="match status" value="1"/>
</dbReference>
<dbReference type="Gene3D" id="3.30.800.10">
    <property type="entry name" value="Phosphatidylinositol Phosphate Kinase II Beta"/>
    <property type="match status" value="1"/>
</dbReference>
<feature type="region of interest" description="Disordered" evidence="13">
    <location>
        <begin position="257"/>
        <end position="296"/>
    </location>
</feature>